<feature type="compositionally biased region" description="Basic and acidic residues" evidence="1">
    <location>
        <begin position="128"/>
        <end position="171"/>
    </location>
</feature>
<accession>A0A4C1TAX5</accession>
<feature type="compositionally biased region" description="Low complexity" evidence="1">
    <location>
        <begin position="106"/>
        <end position="121"/>
    </location>
</feature>
<proteinExistence type="predicted"/>
<gene>
    <name evidence="2" type="ORF">EVAR_6278_1</name>
</gene>
<name>A0A4C1TAX5_EUMVA</name>
<comment type="caution">
    <text evidence="2">The sequence shown here is derived from an EMBL/GenBank/DDBJ whole genome shotgun (WGS) entry which is preliminary data.</text>
</comment>
<keyword evidence="3" id="KW-1185">Reference proteome</keyword>
<evidence type="ECO:0000256" key="1">
    <source>
        <dbReference type="SAM" id="MobiDB-lite"/>
    </source>
</evidence>
<reference evidence="2 3" key="1">
    <citation type="journal article" date="2019" name="Commun. Biol.">
        <title>The bagworm genome reveals a unique fibroin gene that provides high tensile strength.</title>
        <authorList>
            <person name="Kono N."/>
            <person name="Nakamura H."/>
            <person name="Ohtoshi R."/>
            <person name="Tomita M."/>
            <person name="Numata K."/>
            <person name="Arakawa K."/>
        </authorList>
    </citation>
    <scope>NUCLEOTIDE SEQUENCE [LARGE SCALE GENOMIC DNA]</scope>
</reference>
<sequence length="230" mass="25798">MKHKDRTFEANDEVAPAVTDIGHNIVQDAFLIAVEEQARQRLQRLSALKRITPVDMSQLSVELNRRKRAQVTTENRQERNGYIANSSVYVTSINEDGAIESKPTISSPKQKPKSLPSKSAPIITNGIQEERTKEPVDAVVENKPESEKHHRDLNEKSTKWEPEKKANRVDSSDASELSEVKEVNKSDLYSVAREHLNNGRVEKLLGEQPDNRIRATAIVESNKLGVGEKG</sequence>
<evidence type="ECO:0000313" key="3">
    <source>
        <dbReference type="Proteomes" id="UP000299102"/>
    </source>
</evidence>
<dbReference type="EMBL" id="BGZK01000042">
    <property type="protein sequence ID" value="GBP10720.1"/>
    <property type="molecule type" value="Genomic_DNA"/>
</dbReference>
<feature type="region of interest" description="Disordered" evidence="1">
    <location>
        <begin position="100"/>
        <end position="187"/>
    </location>
</feature>
<dbReference type="OrthoDB" id="43580at2759"/>
<dbReference type="Proteomes" id="UP000299102">
    <property type="component" value="Unassembled WGS sequence"/>
</dbReference>
<evidence type="ECO:0000313" key="2">
    <source>
        <dbReference type="EMBL" id="GBP10720.1"/>
    </source>
</evidence>
<organism evidence="2 3">
    <name type="scientific">Eumeta variegata</name>
    <name type="common">Bagworm moth</name>
    <name type="synonym">Eumeta japonica</name>
    <dbReference type="NCBI Taxonomy" id="151549"/>
    <lineage>
        <taxon>Eukaryota</taxon>
        <taxon>Metazoa</taxon>
        <taxon>Ecdysozoa</taxon>
        <taxon>Arthropoda</taxon>
        <taxon>Hexapoda</taxon>
        <taxon>Insecta</taxon>
        <taxon>Pterygota</taxon>
        <taxon>Neoptera</taxon>
        <taxon>Endopterygota</taxon>
        <taxon>Lepidoptera</taxon>
        <taxon>Glossata</taxon>
        <taxon>Ditrysia</taxon>
        <taxon>Tineoidea</taxon>
        <taxon>Psychidae</taxon>
        <taxon>Oiketicinae</taxon>
        <taxon>Eumeta</taxon>
    </lineage>
</organism>
<protein>
    <submittedName>
        <fullName evidence="2">Uncharacterized protein</fullName>
    </submittedName>
</protein>
<dbReference type="AlphaFoldDB" id="A0A4C1TAX5"/>
<dbReference type="STRING" id="151549.A0A4C1TAX5"/>